<feature type="region of interest" description="Disordered" evidence="1">
    <location>
        <begin position="212"/>
        <end position="278"/>
    </location>
</feature>
<dbReference type="EMBL" id="SNRW01025709">
    <property type="protein sequence ID" value="KAA6361328.1"/>
    <property type="molecule type" value="Genomic_DNA"/>
</dbReference>
<name>A0A5J4TSV6_9EUKA</name>
<feature type="compositionally biased region" description="Basic residues" evidence="1">
    <location>
        <begin position="145"/>
        <end position="159"/>
    </location>
</feature>
<evidence type="ECO:0000256" key="1">
    <source>
        <dbReference type="SAM" id="MobiDB-lite"/>
    </source>
</evidence>
<reference evidence="2 3" key="1">
    <citation type="submission" date="2019-03" db="EMBL/GenBank/DDBJ databases">
        <title>Single cell metagenomics reveals metabolic interactions within the superorganism composed of flagellate Streblomastix strix and complex community of Bacteroidetes bacteria on its surface.</title>
        <authorList>
            <person name="Treitli S.C."/>
            <person name="Kolisko M."/>
            <person name="Husnik F."/>
            <person name="Keeling P."/>
            <person name="Hampl V."/>
        </authorList>
    </citation>
    <scope>NUCLEOTIDE SEQUENCE [LARGE SCALE GENOMIC DNA]</scope>
    <source>
        <strain evidence="2">ST1C</strain>
    </source>
</reference>
<protein>
    <submittedName>
        <fullName evidence="2">Uncharacterized protein</fullName>
    </submittedName>
</protein>
<feature type="compositionally biased region" description="Basic and acidic residues" evidence="1">
    <location>
        <begin position="89"/>
        <end position="102"/>
    </location>
</feature>
<organism evidence="2 3">
    <name type="scientific">Streblomastix strix</name>
    <dbReference type="NCBI Taxonomy" id="222440"/>
    <lineage>
        <taxon>Eukaryota</taxon>
        <taxon>Metamonada</taxon>
        <taxon>Preaxostyla</taxon>
        <taxon>Oxymonadida</taxon>
        <taxon>Streblomastigidae</taxon>
        <taxon>Streblomastix</taxon>
    </lineage>
</organism>
<feature type="region of interest" description="Disordered" evidence="1">
    <location>
        <begin position="145"/>
        <end position="181"/>
    </location>
</feature>
<evidence type="ECO:0000313" key="3">
    <source>
        <dbReference type="Proteomes" id="UP000324800"/>
    </source>
</evidence>
<comment type="caution">
    <text evidence="2">The sequence shown here is derived from an EMBL/GenBank/DDBJ whole genome shotgun (WGS) entry which is preliminary data.</text>
</comment>
<feature type="region of interest" description="Disordered" evidence="1">
    <location>
        <begin position="78"/>
        <end position="106"/>
    </location>
</feature>
<feature type="compositionally biased region" description="Basic and acidic residues" evidence="1">
    <location>
        <begin position="265"/>
        <end position="278"/>
    </location>
</feature>
<feature type="compositionally biased region" description="Basic residues" evidence="1">
    <location>
        <begin position="216"/>
        <end position="225"/>
    </location>
</feature>
<feature type="non-terminal residue" evidence="2">
    <location>
        <position position="314"/>
    </location>
</feature>
<proteinExistence type="predicted"/>
<accession>A0A5J4TSV6</accession>
<gene>
    <name evidence="2" type="ORF">EZS28_043145</name>
</gene>
<dbReference type="Proteomes" id="UP000324800">
    <property type="component" value="Unassembled WGS sequence"/>
</dbReference>
<sequence length="314" mass="36248">MVSIQSRQSHKSKLSQISKFSLLQSKKKQLQEQQLLQQKKRLGITKGNEDEDKIIQKTPSEKADELIGQLKEIESTSFKKQIKERKKKEKEEKKKKMKELEQQGKFVGNKDDEYEYEYYYEDDDNQNDFMSMNLDMLLGDKKVLKKKKKKKKNLNKTKKSGSSQNTALPHQMFQFKDLPSTTLLPISSQRTSRTDEANEAVVHSIISERLTDRKHLKEQRKKRGQGRFGDFNKMGGRDVIGQDSDSDSDSGSSSSSSSSSSDPDPDNKNKGSLSDRRRKIEMMTIFNNPLHKLKDAIDIKHLIPCESQLSRINR</sequence>
<feature type="compositionally biased region" description="Low complexity" evidence="1">
    <location>
        <begin position="249"/>
        <end position="262"/>
    </location>
</feature>
<dbReference type="AlphaFoldDB" id="A0A5J4TSV6"/>
<feature type="region of interest" description="Disordered" evidence="1">
    <location>
        <begin position="38"/>
        <end position="60"/>
    </location>
</feature>
<evidence type="ECO:0000313" key="2">
    <source>
        <dbReference type="EMBL" id="KAA6361328.1"/>
    </source>
</evidence>